<dbReference type="CDD" id="cd01530">
    <property type="entry name" value="Cdc25"/>
    <property type="match status" value="1"/>
</dbReference>
<dbReference type="SMART" id="SM00450">
    <property type="entry name" value="RHOD"/>
    <property type="match status" value="1"/>
</dbReference>
<protein>
    <recommendedName>
        <fullName evidence="2">protein-tyrosine-phosphatase</fullName>
        <ecNumber evidence="2">3.1.3.48</ecNumber>
    </recommendedName>
</protein>
<dbReference type="PANTHER" id="PTHR10828">
    <property type="entry name" value="M-PHASE INDUCER PHOSPHATASE DUAL SPECIFICITY PHOSPHATASE CDC25"/>
    <property type="match status" value="1"/>
</dbReference>
<keyword evidence="4" id="KW-0378">Hydrolase</keyword>
<reference evidence="9" key="1">
    <citation type="submission" date="2022-10" db="EMBL/GenBank/DDBJ databases">
        <title>Puccinia triticina Genome sequencing and assembly.</title>
        <authorList>
            <person name="Li C."/>
        </authorList>
    </citation>
    <scope>NUCLEOTIDE SEQUENCE</scope>
    <source>
        <strain evidence="9">Pt15</strain>
    </source>
</reference>
<comment type="similarity">
    <text evidence="1">Belongs to the MPI phosphatase family.</text>
</comment>
<proteinExistence type="inferred from homology"/>
<feature type="region of interest" description="Disordered" evidence="7">
    <location>
        <begin position="628"/>
        <end position="712"/>
    </location>
</feature>
<dbReference type="PANTHER" id="PTHR10828:SF17">
    <property type="entry name" value="PROTEIN-TYROSINE-PHOSPHATASE"/>
    <property type="match status" value="1"/>
</dbReference>
<keyword evidence="5" id="KW-0904">Protein phosphatase</keyword>
<feature type="region of interest" description="Disordered" evidence="7">
    <location>
        <begin position="961"/>
        <end position="997"/>
    </location>
</feature>
<dbReference type="InterPro" id="IPR000751">
    <property type="entry name" value="MPI_Phosphatase"/>
</dbReference>
<feature type="compositionally biased region" description="Polar residues" evidence="7">
    <location>
        <begin position="117"/>
        <end position="126"/>
    </location>
</feature>
<sequence>MYVLPAVLVRYLQPDKHALSQRSATRQYNATVLTPPTAREYRLASSHHDCLAYEQYTQNISSSGALLPSLSTKPQFAASFISNNHKCRVVVTPAQLGPVPTLPDQLVVNVHPSPMATSHFVSSSPTPAHHLPHPFRHLEARPSPFSPASGSRRHQTHHAQHEDHEADEYLRSSPAGSEGCVEAEDQAEYYDDRSPETDELEDEDQAGMMDEHDQHASGSIATAPPTPSPNPYGTTFPESVRNSVSRKNTFLPAHLFAPNPNAMPPSSSPYAMDISPAPARRCNIPRNSLQTSSFQAHHPDDPFAGSPSRSQPKTLWKASPTTSETRRTIGLRKALTRPQLPIDTKFVASGRAGQRSPPCPLARASSDGMDIDSPSYTQPNHGDGNDARSSHMSSDDQATGTSRLIQRTSRSASQSSIGKRSRSDEDDDREHLSSRPSSSGSNGRQLAPQKRIASPPRLSLPAHSQGSRLFAPTPTLPAEENRSFSPYFSSSSPSENMSPSIKAAAKLTLGRKAGERSLSGFHFPTSKPHLPSAPILSSSRSQQYGKGSLGSASGSSIATRRAGLGVVQSSATLFSRHQSASSSSTVVNRQRDAIGRPASKSRRAMSFAAGRGKKLDLLLQSNSMAVDLDEEDEESDMDASSTFNCSPMPRTANPLVSGTWPKSSESPIRPNKSSSCIDSMHHLTRKSSAPGPSGSRSLAPPPFNHGMADQSPTRPLIATIGAAVESPVGMAFSEKERAGKILPCHKVSNDGLMRISPQTMNRLLEGEYDDSITHKVIVDCRFGYEYEGGHIRSAINIQDKKAVDKMLLQGGLFARGERDVPLPSESGKVDSAGQRKKVVVVFHCEYSAMRAPTVAKHLREQDRHKNMPHYPALHYPEVYILEGGYAQYFVHSPQHCDGEYVKMDDPSHRSDRHADLNQFRTRESSTFSRAKSFTFGENKKVAKKGKKPVFLIGQTRVESHRQRDIFGAKPSNEGSSQYSRIVEEDEEDMPGHLPETQ</sequence>
<dbReference type="RefSeq" id="XP_053022410.1">
    <property type="nucleotide sequence ID" value="XM_053171205.1"/>
</dbReference>
<evidence type="ECO:0000313" key="9">
    <source>
        <dbReference type="EMBL" id="WAQ86855.1"/>
    </source>
</evidence>
<evidence type="ECO:0000256" key="7">
    <source>
        <dbReference type="SAM" id="MobiDB-lite"/>
    </source>
</evidence>
<feature type="compositionally biased region" description="Low complexity" evidence="7">
    <location>
        <begin position="545"/>
        <end position="555"/>
    </location>
</feature>
<dbReference type="InterPro" id="IPR001763">
    <property type="entry name" value="Rhodanese-like_dom"/>
</dbReference>
<evidence type="ECO:0000256" key="1">
    <source>
        <dbReference type="ARBA" id="ARBA00011065"/>
    </source>
</evidence>
<dbReference type="Gene3D" id="3.40.250.10">
    <property type="entry name" value="Rhodanese-like domain"/>
    <property type="match status" value="1"/>
</dbReference>
<feature type="region of interest" description="Disordered" evidence="7">
    <location>
        <begin position="518"/>
        <end position="555"/>
    </location>
</feature>
<dbReference type="Proteomes" id="UP001164743">
    <property type="component" value="Chromosome 7A"/>
</dbReference>
<evidence type="ECO:0000313" key="10">
    <source>
        <dbReference type="Proteomes" id="UP001164743"/>
    </source>
</evidence>
<evidence type="ECO:0000256" key="6">
    <source>
        <dbReference type="ARBA" id="ARBA00023306"/>
    </source>
</evidence>
<organism evidence="9 10">
    <name type="scientific">Puccinia triticina</name>
    <dbReference type="NCBI Taxonomy" id="208348"/>
    <lineage>
        <taxon>Eukaryota</taxon>
        <taxon>Fungi</taxon>
        <taxon>Dikarya</taxon>
        <taxon>Basidiomycota</taxon>
        <taxon>Pucciniomycotina</taxon>
        <taxon>Pucciniomycetes</taxon>
        <taxon>Pucciniales</taxon>
        <taxon>Pucciniaceae</taxon>
        <taxon>Puccinia</taxon>
    </lineage>
</organism>
<keyword evidence="10" id="KW-1185">Reference proteome</keyword>
<evidence type="ECO:0000256" key="5">
    <source>
        <dbReference type="ARBA" id="ARBA00022912"/>
    </source>
</evidence>
<evidence type="ECO:0000256" key="2">
    <source>
        <dbReference type="ARBA" id="ARBA00013064"/>
    </source>
</evidence>
<name>A0ABY7CSW9_9BASI</name>
<feature type="region of interest" description="Disordered" evidence="7">
    <location>
        <begin position="117"/>
        <end position="182"/>
    </location>
</feature>
<gene>
    <name evidence="9" type="ORF">PtA15_7A584</name>
</gene>
<dbReference type="Pfam" id="PF00581">
    <property type="entry name" value="Rhodanese"/>
    <property type="match status" value="1"/>
</dbReference>
<dbReference type="PROSITE" id="PS50206">
    <property type="entry name" value="RHODANESE_3"/>
    <property type="match status" value="1"/>
</dbReference>
<feature type="domain" description="Rhodanese" evidence="8">
    <location>
        <begin position="776"/>
        <end position="897"/>
    </location>
</feature>
<feature type="compositionally biased region" description="Polar residues" evidence="7">
    <location>
        <begin position="390"/>
        <end position="418"/>
    </location>
</feature>
<dbReference type="GeneID" id="77812100"/>
<feature type="compositionally biased region" description="Low complexity" evidence="7">
    <location>
        <begin position="434"/>
        <end position="444"/>
    </location>
</feature>
<evidence type="ECO:0000259" key="8">
    <source>
        <dbReference type="PROSITE" id="PS50206"/>
    </source>
</evidence>
<feature type="compositionally biased region" description="Acidic residues" evidence="7">
    <location>
        <begin position="628"/>
        <end position="637"/>
    </location>
</feature>
<dbReference type="SUPFAM" id="SSF52821">
    <property type="entry name" value="Rhodanese/Cell cycle control phosphatase"/>
    <property type="match status" value="1"/>
</dbReference>
<feature type="compositionally biased region" description="Polar residues" evidence="7">
    <location>
        <begin position="285"/>
        <end position="295"/>
    </location>
</feature>
<feature type="compositionally biased region" description="Polar residues" evidence="7">
    <location>
        <begin position="307"/>
        <end position="323"/>
    </location>
</feature>
<feature type="region of interest" description="Disordered" evidence="7">
    <location>
        <begin position="256"/>
        <end position="499"/>
    </location>
</feature>
<evidence type="ECO:0000256" key="4">
    <source>
        <dbReference type="ARBA" id="ARBA00022801"/>
    </source>
</evidence>
<feature type="compositionally biased region" description="Basic and acidic residues" evidence="7">
    <location>
        <begin position="159"/>
        <end position="170"/>
    </location>
</feature>
<feature type="compositionally biased region" description="Polar residues" evidence="7">
    <location>
        <begin position="654"/>
        <end position="677"/>
    </location>
</feature>
<dbReference type="InterPro" id="IPR036873">
    <property type="entry name" value="Rhodanese-like_dom_sf"/>
</dbReference>
<feature type="compositionally biased region" description="Polar residues" evidence="7">
    <location>
        <begin position="535"/>
        <end position="544"/>
    </location>
</feature>
<dbReference type="EMBL" id="CP110427">
    <property type="protein sequence ID" value="WAQ86855.1"/>
    <property type="molecule type" value="Genomic_DNA"/>
</dbReference>
<dbReference type="EC" id="3.1.3.48" evidence="2"/>
<keyword evidence="3" id="KW-0132">Cell division</keyword>
<accession>A0ABY7CSW9</accession>
<keyword evidence="6" id="KW-0131">Cell cycle</keyword>
<feature type="region of interest" description="Disordered" evidence="7">
    <location>
        <begin position="211"/>
        <end position="239"/>
    </location>
</feature>
<feature type="compositionally biased region" description="Low complexity" evidence="7">
    <location>
        <begin position="483"/>
        <end position="499"/>
    </location>
</feature>
<dbReference type="PRINTS" id="PR00716">
    <property type="entry name" value="MPIPHPHTASE"/>
</dbReference>
<evidence type="ECO:0000256" key="3">
    <source>
        <dbReference type="ARBA" id="ARBA00022618"/>
    </source>
</evidence>